<evidence type="ECO:0000313" key="7">
    <source>
        <dbReference type="EMBL" id="AZN30632.1"/>
    </source>
</evidence>
<dbReference type="PANTHER" id="PTHR43323:SF2">
    <property type="entry name" value="HYDROXYMETHYLGLUTARYL-COA SYNTHASE"/>
    <property type="match status" value="1"/>
</dbReference>
<dbReference type="EC" id="2.3.3.10" evidence="7"/>
<organism evidence="7 8">
    <name type="scientific">Flaviflexus salsibiostraticola</name>
    <dbReference type="NCBI Taxonomy" id="1282737"/>
    <lineage>
        <taxon>Bacteria</taxon>
        <taxon>Bacillati</taxon>
        <taxon>Actinomycetota</taxon>
        <taxon>Actinomycetes</taxon>
        <taxon>Actinomycetales</taxon>
        <taxon>Actinomycetaceae</taxon>
        <taxon>Flaviflexus</taxon>
    </lineage>
</organism>
<feature type="active site" description="Proton donor/acceptor" evidence="3">
    <location>
        <position position="79"/>
    </location>
</feature>
<protein>
    <submittedName>
        <fullName evidence="7">Hydroxymethylglutaryl-CoA synthase</fullName>
        <ecNumber evidence="7">2.3.3.10</ecNumber>
    </submittedName>
</protein>
<feature type="domain" description="Hydroxymethylglutaryl-coenzyme A synthase C-terminal" evidence="6">
    <location>
        <begin position="175"/>
        <end position="248"/>
    </location>
</feature>
<proteinExistence type="inferred from homology"/>
<keyword evidence="2 7" id="KW-0808">Transferase</keyword>
<dbReference type="InterPro" id="IPR013528">
    <property type="entry name" value="HMG_CoA_synth_N"/>
</dbReference>
<dbReference type="CDD" id="cd00827">
    <property type="entry name" value="init_cond_enzymes"/>
    <property type="match status" value="1"/>
</dbReference>
<feature type="active site" description="Acyl-thioester intermediate" evidence="3">
    <location>
        <position position="111"/>
    </location>
</feature>
<reference evidence="7 8" key="1">
    <citation type="submission" date="2018-12" db="EMBL/GenBank/DDBJ databases">
        <title>Complete genome sequence of Flaviflexus salsibiostraticola KCTC 33148.</title>
        <authorList>
            <person name="Bae J.-W."/>
        </authorList>
    </citation>
    <scope>NUCLEOTIDE SEQUENCE [LARGE SCALE GENOMIC DNA]</scope>
    <source>
        <strain evidence="7 8">KCTC 33148</strain>
    </source>
</reference>
<dbReference type="OrthoDB" id="9769523at2"/>
<dbReference type="Gene3D" id="3.40.47.10">
    <property type="match status" value="1"/>
</dbReference>
<dbReference type="InterPro" id="IPR016039">
    <property type="entry name" value="Thiolase-like"/>
</dbReference>
<evidence type="ECO:0000259" key="5">
    <source>
        <dbReference type="Pfam" id="PF01154"/>
    </source>
</evidence>
<dbReference type="Pfam" id="PF08540">
    <property type="entry name" value="HMG_CoA_synt_C"/>
    <property type="match status" value="2"/>
</dbReference>
<feature type="binding site" evidence="4">
    <location>
        <position position="148"/>
    </location>
    <ligand>
        <name>substrate</name>
    </ligand>
</feature>
<feature type="binding site" evidence="4">
    <location>
        <position position="29"/>
    </location>
    <ligand>
        <name>(3S)-3-hydroxy-3-methylglutaryl-CoA</name>
        <dbReference type="ChEBI" id="CHEBI:43074"/>
    </ligand>
</feature>
<keyword evidence="8" id="KW-1185">Reference proteome</keyword>
<sequence length="383" mass="41332">MSIGIHDLDVATAHYVLDLDEMARALGVDPAKYEKGLGQDEFSVPAPDEDIVTMAAEAASRVLSRNDPSKIRSVLFATETGIDQSKAAGVFVHGLLGLPNTVRTVEFKQACYSGTAALQAAVNQVARYPEDQVLVIASDVARYAVDSGGEPTQGAGAVAMLITANPNLVVIEPGSGVYTSDVNDFWRPNDSSTPFVEGKLSLDAYMDANVGAWDDLAAQRGLAVTDIDRFMHHQPFTKMARKAHARLAEHTGVALGDDLIEDSMAYNRRIGNSYTASLYFGLAAQLHAEGDLAGKRLGLFSYGSGSVAEFFTAVVQDGYSDHIHPENVAASLDRRVPLTFEQYRELHAGYIGESDNVETPVVTKAPFRFTGIVDRVRQYEARG</sequence>
<dbReference type="RefSeq" id="WP_126041552.1">
    <property type="nucleotide sequence ID" value="NZ_CP034438.1"/>
</dbReference>
<dbReference type="InterPro" id="IPR013746">
    <property type="entry name" value="HMG_CoA_synt_C_dom"/>
</dbReference>
<dbReference type="AlphaFoldDB" id="A0A3S8ZAY5"/>
<dbReference type="InterPro" id="IPR011554">
    <property type="entry name" value="HMG_CoA_synthase_prok"/>
</dbReference>
<dbReference type="SUPFAM" id="SSF53901">
    <property type="entry name" value="Thiolase-like"/>
    <property type="match status" value="2"/>
</dbReference>
<feature type="binding site" evidence="4">
    <location>
        <position position="143"/>
    </location>
    <ligand>
        <name>(3S)-3-hydroxy-3-methylglutaryl-CoA</name>
        <dbReference type="ChEBI" id="CHEBI:43074"/>
    </ligand>
</feature>
<dbReference type="Pfam" id="PF01154">
    <property type="entry name" value="HMG_CoA_synt_N"/>
    <property type="match status" value="1"/>
</dbReference>
<feature type="active site" description="Proton donor/acceptor" evidence="3">
    <location>
        <position position="233"/>
    </location>
</feature>
<comment type="similarity">
    <text evidence="1">Belongs to the thiolase-like superfamily. HMG-CoA synthase family.</text>
</comment>
<evidence type="ECO:0000256" key="3">
    <source>
        <dbReference type="PIRSR" id="PIRSR611554-1"/>
    </source>
</evidence>
<feature type="domain" description="Hydroxymethylglutaryl-coenzyme A synthase N-terminal" evidence="5">
    <location>
        <begin position="3"/>
        <end position="165"/>
    </location>
</feature>
<evidence type="ECO:0000313" key="8">
    <source>
        <dbReference type="Proteomes" id="UP000270021"/>
    </source>
</evidence>
<gene>
    <name evidence="7" type="ORF">EJO69_10220</name>
</gene>
<dbReference type="GO" id="GO:0006084">
    <property type="term" value="P:acetyl-CoA metabolic process"/>
    <property type="evidence" value="ECO:0007669"/>
    <property type="project" value="InterPro"/>
</dbReference>
<feature type="binding site" evidence="4">
    <location>
        <position position="242"/>
    </location>
    <ligand>
        <name>(3S)-3-hydroxy-3-methylglutaryl-CoA</name>
        <dbReference type="ChEBI" id="CHEBI:43074"/>
    </ligand>
</feature>
<name>A0A3S8ZAY5_9ACTO</name>
<evidence type="ECO:0000256" key="1">
    <source>
        <dbReference type="ARBA" id="ARBA00007061"/>
    </source>
</evidence>
<dbReference type="NCBIfam" id="TIGR01835">
    <property type="entry name" value="HMG-CoA-S_prok"/>
    <property type="match status" value="1"/>
</dbReference>
<feature type="domain" description="Hydroxymethylglutaryl-coenzyme A synthase C-terminal" evidence="6">
    <location>
        <begin position="260"/>
        <end position="345"/>
    </location>
</feature>
<dbReference type="EMBL" id="CP034438">
    <property type="protein sequence ID" value="AZN30632.1"/>
    <property type="molecule type" value="Genomic_DNA"/>
</dbReference>
<feature type="binding site" evidence="4">
    <location>
        <position position="272"/>
    </location>
    <ligand>
        <name>(3S)-3-hydroxy-3-methylglutaryl-CoA</name>
        <dbReference type="ChEBI" id="CHEBI:43074"/>
    </ligand>
</feature>
<dbReference type="GO" id="GO:0004421">
    <property type="term" value="F:hydroxymethylglutaryl-CoA synthase activity"/>
    <property type="evidence" value="ECO:0007669"/>
    <property type="project" value="UniProtKB-EC"/>
</dbReference>
<evidence type="ECO:0000259" key="6">
    <source>
        <dbReference type="Pfam" id="PF08540"/>
    </source>
</evidence>
<evidence type="ECO:0000256" key="4">
    <source>
        <dbReference type="PIRSR" id="PIRSR611554-2"/>
    </source>
</evidence>
<accession>A0A3S8ZAY5</accession>
<keyword evidence="7" id="KW-0012">Acyltransferase</keyword>
<dbReference type="Proteomes" id="UP000270021">
    <property type="component" value="Chromosome"/>
</dbReference>
<evidence type="ECO:0000256" key="2">
    <source>
        <dbReference type="ARBA" id="ARBA00022679"/>
    </source>
</evidence>
<dbReference type="KEGG" id="fsl:EJO69_10220"/>
<dbReference type="PANTHER" id="PTHR43323">
    <property type="entry name" value="3-HYDROXY-3-METHYLGLUTARYL COENZYME A SYNTHASE"/>
    <property type="match status" value="1"/>
</dbReference>